<dbReference type="Pfam" id="PF13589">
    <property type="entry name" value="HATPase_c_3"/>
    <property type="match status" value="1"/>
</dbReference>
<proteinExistence type="predicted"/>
<dbReference type="EMBL" id="MHKO01000035">
    <property type="protein sequence ID" value="OGY91854.1"/>
    <property type="molecule type" value="Genomic_DNA"/>
</dbReference>
<feature type="region of interest" description="Disordered" evidence="1">
    <location>
        <begin position="383"/>
        <end position="421"/>
    </location>
</feature>
<comment type="caution">
    <text evidence="2">The sequence shown here is derived from an EMBL/GenBank/DDBJ whole genome shotgun (WGS) entry which is preliminary data.</text>
</comment>
<gene>
    <name evidence="2" type="ORF">A3H70_00525</name>
</gene>
<sequence>MQNETRVNLKHLLEDIRDSYTSSLEEVILTELVANALDSKAANINLIVDDQAQVLRCVDDGQGMKRAVLRDYHNIASTSKQRGLGIGFAGVGAKLSLLLAAKVVTESKGGRGSRCATEWRLTSPYRAPWKFTPFSGQVKTARGTAASIYFSDNQSHLLQPDFVRQTVIKHFYPLLNDKIYSELLRWFYKKPVNFFVNNEPIRLPEADQPALQNWFKVSLGPARHPAGIGFLARTETPGNWLENFLGKKIIAASLPAGLYISTFGKIIKGGWEWLGLIPRNADKLSGIVEIPALSEILTTNKNDFLTDAVALKKYYKFRKAVQEAVLPILQSLGEDRAEPALEPAKLIKPLSRIISGALNNLLPDFPELEGLINAKRAPALGKIEEPESASKTLSGYEKRDKDKDTDVVKRGPNRPAPAGIADKTKTQAIRAKTSGLKITLNDITDAPDMILGRIIDDALTVNTQHPAWLKAKQQGLEEYHILVVVAAVLSQFLENQKSPQEFLNRFLQAWAETEEPAKAGKLF</sequence>
<dbReference type="Proteomes" id="UP000178109">
    <property type="component" value="Unassembled WGS sequence"/>
</dbReference>
<organism evidence="2 3">
    <name type="scientific">Candidatus Komeilibacteria bacterium RIFCSPLOWO2_02_FULL_48_11</name>
    <dbReference type="NCBI Taxonomy" id="1798553"/>
    <lineage>
        <taxon>Bacteria</taxon>
        <taxon>Candidatus Komeiliibacteriota</taxon>
    </lineage>
</organism>
<protein>
    <recommendedName>
        <fullName evidence="4">Histidine kinase/HSP90-like ATPase domain-containing protein</fullName>
    </recommendedName>
</protein>
<evidence type="ECO:0000256" key="1">
    <source>
        <dbReference type="SAM" id="MobiDB-lite"/>
    </source>
</evidence>
<evidence type="ECO:0000313" key="3">
    <source>
        <dbReference type="Proteomes" id="UP000178109"/>
    </source>
</evidence>
<evidence type="ECO:0008006" key="4">
    <source>
        <dbReference type="Google" id="ProtNLM"/>
    </source>
</evidence>
<evidence type="ECO:0000313" key="2">
    <source>
        <dbReference type="EMBL" id="OGY91854.1"/>
    </source>
</evidence>
<dbReference type="InterPro" id="IPR036890">
    <property type="entry name" value="HATPase_C_sf"/>
</dbReference>
<name>A0A1G2BRR7_9BACT</name>
<feature type="compositionally biased region" description="Basic and acidic residues" evidence="1">
    <location>
        <begin position="396"/>
        <end position="409"/>
    </location>
</feature>
<dbReference type="SUPFAM" id="SSF55874">
    <property type="entry name" value="ATPase domain of HSP90 chaperone/DNA topoisomerase II/histidine kinase"/>
    <property type="match status" value="1"/>
</dbReference>
<dbReference type="AlphaFoldDB" id="A0A1G2BRR7"/>
<reference evidence="2 3" key="1">
    <citation type="journal article" date="2016" name="Nat. Commun.">
        <title>Thousands of microbial genomes shed light on interconnected biogeochemical processes in an aquifer system.</title>
        <authorList>
            <person name="Anantharaman K."/>
            <person name="Brown C.T."/>
            <person name="Hug L.A."/>
            <person name="Sharon I."/>
            <person name="Castelle C.J."/>
            <person name="Probst A.J."/>
            <person name="Thomas B.C."/>
            <person name="Singh A."/>
            <person name="Wilkins M.J."/>
            <person name="Karaoz U."/>
            <person name="Brodie E.L."/>
            <person name="Williams K.H."/>
            <person name="Hubbard S.S."/>
            <person name="Banfield J.F."/>
        </authorList>
    </citation>
    <scope>NUCLEOTIDE SEQUENCE [LARGE SCALE GENOMIC DNA]</scope>
</reference>
<accession>A0A1G2BRR7</accession>
<dbReference type="Gene3D" id="3.30.565.10">
    <property type="entry name" value="Histidine kinase-like ATPase, C-terminal domain"/>
    <property type="match status" value="1"/>
</dbReference>
<dbReference type="STRING" id="1798553.A3H70_00525"/>